<dbReference type="Proteomes" id="UP001432027">
    <property type="component" value="Unassembled WGS sequence"/>
</dbReference>
<evidence type="ECO:0000313" key="3">
    <source>
        <dbReference type="Proteomes" id="UP001432027"/>
    </source>
</evidence>
<dbReference type="InterPro" id="IPR017956">
    <property type="entry name" value="AT_hook_DNA-bd_motif"/>
</dbReference>
<gene>
    <name evidence="2" type="ORF">PENTCL1PPCAC_816</name>
</gene>
<accession>A0AAV5S6Y8</accession>
<dbReference type="AlphaFoldDB" id="A0AAV5S6Y8"/>
<name>A0AAV5S6Y8_9BILA</name>
<feature type="compositionally biased region" description="Basic and acidic residues" evidence="1">
    <location>
        <begin position="42"/>
        <end position="53"/>
    </location>
</feature>
<dbReference type="PRINTS" id="PR00929">
    <property type="entry name" value="ATHOOK"/>
</dbReference>
<comment type="caution">
    <text evidence="2">The sequence shown here is derived from an EMBL/GenBank/DDBJ whole genome shotgun (WGS) entry which is preliminary data.</text>
</comment>
<proteinExistence type="predicted"/>
<evidence type="ECO:0000256" key="1">
    <source>
        <dbReference type="SAM" id="MobiDB-lite"/>
    </source>
</evidence>
<organism evidence="2 3">
    <name type="scientific">Pristionchus entomophagus</name>
    <dbReference type="NCBI Taxonomy" id="358040"/>
    <lineage>
        <taxon>Eukaryota</taxon>
        <taxon>Metazoa</taxon>
        <taxon>Ecdysozoa</taxon>
        <taxon>Nematoda</taxon>
        <taxon>Chromadorea</taxon>
        <taxon>Rhabditida</taxon>
        <taxon>Rhabditina</taxon>
        <taxon>Diplogasteromorpha</taxon>
        <taxon>Diplogasteroidea</taxon>
        <taxon>Neodiplogasteridae</taxon>
        <taxon>Pristionchus</taxon>
    </lineage>
</organism>
<feature type="region of interest" description="Disordered" evidence="1">
    <location>
        <begin position="1"/>
        <end position="108"/>
    </location>
</feature>
<reference evidence="2" key="1">
    <citation type="submission" date="2023-10" db="EMBL/GenBank/DDBJ databases">
        <title>Genome assembly of Pristionchus species.</title>
        <authorList>
            <person name="Yoshida K."/>
            <person name="Sommer R.J."/>
        </authorList>
    </citation>
    <scope>NUCLEOTIDE SEQUENCE</scope>
    <source>
        <strain evidence="2">RS0144</strain>
    </source>
</reference>
<keyword evidence="3" id="KW-1185">Reference proteome</keyword>
<protein>
    <submittedName>
        <fullName evidence="2">Uncharacterized protein</fullName>
    </submittedName>
</protein>
<sequence length="108" mass="12418">MYADSEDEPSQNGQEVEQQVIEPTPVTPKRGRGRPKGTGGVKEWRIGMREDMRPAPVDPNKRGRGRPKGSKTVPKPKTPVQLRELAVRQCKSEEEERRKEREEEQKEK</sequence>
<feature type="non-terminal residue" evidence="2">
    <location>
        <position position="108"/>
    </location>
</feature>
<dbReference type="GO" id="GO:0003677">
    <property type="term" value="F:DNA binding"/>
    <property type="evidence" value="ECO:0007669"/>
    <property type="project" value="InterPro"/>
</dbReference>
<feature type="compositionally biased region" description="Basic and acidic residues" evidence="1">
    <location>
        <begin position="90"/>
        <end position="108"/>
    </location>
</feature>
<evidence type="ECO:0000313" key="2">
    <source>
        <dbReference type="EMBL" id="GMS78641.1"/>
    </source>
</evidence>
<dbReference type="EMBL" id="BTSX01000001">
    <property type="protein sequence ID" value="GMS78641.1"/>
    <property type="molecule type" value="Genomic_DNA"/>
</dbReference>